<reference evidence="2" key="1">
    <citation type="submission" date="2023-07" db="EMBL/GenBank/DDBJ databases">
        <title>Chromosome-level genome assembly of Artemia franciscana.</title>
        <authorList>
            <person name="Jo E."/>
        </authorList>
    </citation>
    <scope>NUCLEOTIDE SEQUENCE</scope>
    <source>
        <tissue evidence="2">Whole body</tissue>
    </source>
</reference>
<organism evidence="2 3">
    <name type="scientific">Artemia franciscana</name>
    <name type="common">Brine shrimp</name>
    <name type="synonym">Artemia sanfranciscana</name>
    <dbReference type="NCBI Taxonomy" id="6661"/>
    <lineage>
        <taxon>Eukaryota</taxon>
        <taxon>Metazoa</taxon>
        <taxon>Ecdysozoa</taxon>
        <taxon>Arthropoda</taxon>
        <taxon>Crustacea</taxon>
        <taxon>Branchiopoda</taxon>
        <taxon>Anostraca</taxon>
        <taxon>Artemiidae</taxon>
        <taxon>Artemia</taxon>
    </lineage>
</organism>
<dbReference type="Proteomes" id="UP001187531">
    <property type="component" value="Unassembled WGS sequence"/>
</dbReference>
<evidence type="ECO:0000256" key="1">
    <source>
        <dbReference type="SAM" id="MobiDB-lite"/>
    </source>
</evidence>
<gene>
    <name evidence="2" type="ORF">QYM36_011658</name>
</gene>
<evidence type="ECO:0000313" key="3">
    <source>
        <dbReference type="Proteomes" id="UP001187531"/>
    </source>
</evidence>
<feature type="non-terminal residue" evidence="2">
    <location>
        <position position="52"/>
    </location>
</feature>
<accession>A0AA88HQ02</accession>
<name>A0AA88HQ02_ARTSF</name>
<dbReference type="AlphaFoldDB" id="A0AA88HQ02"/>
<proteinExistence type="predicted"/>
<feature type="region of interest" description="Disordered" evidence="1">
    <location>
        <begin position="30"/>
        <end position="52"/>
    </location>
</feature>
<keyword evidence="3" id="KW-1185">Reference proteome</keyword>
<dbReference type="EMBL" id="JAVRJZ010000015">
    <property type="protein sequence ID" value="KAK2713028.1"/>
    <property type="molecule type" value="Genomic_DNA"/>
</dbReference>
<comment type="caution">
    <text evidence="2">The sequence shown here is derived from an EMBL/GenBank/DDBJ whole genome shotgun (WGS) entry which is preliminary data.</text>
</comment>
<sequence length="52" mass="5826">PIIKEHRDSRPLVDKLVEAGNACDDMVQAERSNALRRRSNVTPLKRSPLTGN</sequence>
<evidence type="ECO:0000313" key="2">
    <source>
        <dbReference type="EMBL" id="KAK2713028.1"/>
    </source>
</evidence>
<protein>
    <submittedName>
        <fullName evidence="2">Uncharacterized protein</fullName>
    </submittedName>
</protein>
<feature type="non-terminal residue" evidence="2">
    <location>
        <position position="1"/>
    </location>
</feature>